<dbReference type="SUPFAM" id="SSF63825">
    <property type="entry name" value="YWTD domain"/>
    <property type="match status" value="1"/>
</dbReference>
<dbReference type="Gene3D" id="2.120.10.30">
    <property type="entry name" value="TolB, C-terminal domain"/>
    <property type="match status" value="1"/>
</dbReference>
<protein>
    <recommendedName>
        <fullName evidence="4">Superoxide dismutase</fullName>
    </recommendedName>
</protein>
<feature type="signal peptide" evidence="1">
    <location>
        <begin position="1"/>
        <end position="30"/>
    </location>
</feature>
<comment type="caution">
    <text evidence="2">The sequence shown here is derived from an EMBL/GenBank/DDBJ whole genome shotgun (WGS) entry which is preliminary data.</text>
</comment>
<dbReference type="AlphaFoldDB" id="A0A401W6R5"/>
<proteinExistence type="predicted"/>
<reference evidence="2 3" key="1">
    <citation type="submission" date="2018-11" db="EMBL/GenBank/DDBJ databases">
        <title>Whole genome sequence of Streptomyces paromomycinus NBRC 15454(T).</title>
        <authorList>
            <person name="Komaki H."/>
            <person name="Tamura T."/>
        </authorList>
    </citation>
    <scope>NUCLEOTIDE SEQUENCE [LARGE SCALE GENOMIC DNA]</scope>
    <source>
        <strain evidence="2 3">NBRC 15454</strain>
    </source>
</reference>
<accession>A0A401W6R5</accession>
<dbReference type="Proteomes" id="UP000286746">
    <property type="component" value="Unassembled WGS sequence"/>
</dbReference>
<dbReference type="RefSeq" id="WP_218040006.1">
    <property type="nucleotide sequence ID" value="NZ_BHZD01000001.1"/>
</dbReference>
<dbReference type="InterPro" id="IPR011042">
    <property type="entry name" value="6-blade_b-propeller_TolB-like"/>
</dbReference>
<keyword evidence="3" id="KW-1185">Reference proteome</keyword>
<name>A0A401W6R5_STREY</name>
<evidence type="ECO:0000313" key="2">
    <source>
        <dbReference type="EMBL" id="GCD45030.1"/>
    </source>
</evidence>
<gene>
    <name evidence="2" type="ORF">GKJPGBOP_04750</name>
</gene>
<evidence type="ECO:0008006" key="4">
    <source>
        <dbReference type="Google" id="ProtNLM"/>
    </source>
</evidence>
<evidence type="ECO:0000313" key="3">
    <source>
        <dbReference type="Proteomes" id="UP000286746"/>
    </source>
</evidence>
<sequence length="343" mass="35412">MRRRTSGSPVRRGLLLLVVLAAVTLPTAPAAPMRTAGTTGAAETTGAAGAAGTAGTAGKAGKAAASGMVIELPGATSAEGIAAGRGSTFYAGDYFGGDIYRGDTEAGTAARFIDAPRGRHALGMAAHPRHDLLFVGGGRTGQAYVYDLGTRRTVASYRFGPAGSTFVNDVALTRHGAWFTDSLRARLHFVPVDRHGTPGRFTTLRVTGPAAEIKGPFNLNGIQATHDGRTLIVAHSTKGALYTVDPVSGRSAAIAGVPVPRVDGIVLHGRTLWAVQGFRNEVRHIVLNASLTGGTVKQTIRSGLFRTPSTAARFGDTLAVVNAKLHTGTPPTAKRYEVVVVGG</sequence>
<feature type="chain" id="PRO_5019510739" description="Superoxide dismutase" evidence="1">
    <location>
        <begin position="31"/>
        <end position="343"/>
    </location>
</feature>
<evidence type="ECO:0000256" key="1">
    <source>
        <dbReference type="SAM" id="SignalP"/>
    </source>
</evidence>
<keyword evidence="1" id="KW-0732">Signal</keyword>
<dbReference type="EMBL" id="BHZD01000001">
    <property type="protein sequence ID" value="GCD45030.1"/>
    <property type="molecule type" value="Genomic_DNA"/>
</dbReference>
<organism evidence="2 3">
    <name type="scientific">Streptomyces paromomycinus</name>
    <name type="common">Streptomyces rimosus subsp. paromomycinus</name>
    <dbReference type="NCBI Taxonomy" id="92743"/>
    <lineage>
        <taxon>Bacteria</taxon>
        <taxon>Bacillati</taxon>
        <taxon>Actinomycetota</taxon>
        <taxon>Actinomycetes</taxon>
        <taxon>Kitasatosporales</taxon>
        <taxon>Streptomycetaceae</taxon>
        <taxon>Streptomyces</taxon>
    </lineage>
</organism>